<dbReference type="PANTHER" id="PTHR18964">
    <property type="entry name" value="ROK (REPRESSOR, ORF, KINASE) FAMILY"/>
    <property type="match status" value="1"/>
</dbReference>
<evidence type="ECO:0000313" key="2">
    <source>
        <dbReference type="EMBL" id="MDT0620889.1"/>
    </source>
</evidence>
<dbReference type="InterPro" id="IPR049874">
    <property type="entry name" value="ROK_cs"/>
</dbReference>
<dbReference type="Gene3D" id="3.30.420.40">
    <property type="match status" value="2"/>
</dbReference>
<proteinExistence type="inferred from homology"/>
<accession>A0ABU3BFH1</accession>
<keyword evidence="3" id="KW-1185">Reference proteome</keyword>
<name>A0ABU3BFH1_9FLAO</name>
<dbReference type="EMBL" id="JAVRHU010000001">
    <property type="protein sequence ID" value="MDT0620889.1"/>
    <property type="molecule type" value="Genomic_DNA"/>
</dbReference>
<dbReference type="Proteomes" id="UP001250662">
    <property type="component" value="Unassembled WGS sequence"/>
</dbReference>
<protein>
    <submittedName>
        <fullName evidence="2">ROK family protein</fullName>
    </submittedName>
</protein>
<dbReference type="RefSeq" id="WP_311384524.1">
    <property type="nucleotide sequence ID" value="NZ_JAVRHU010000001.1"/>
</dbReference>
<dbReference type="Pfam" id="PF00480">
    <property type="entry name" value="ROK"/>
    <property type="match status" value="1"/>
</dbReference>
<dbReference type="SUPFAM" id="SSF53067">
    <property type="entry name" value="Actin-like ATPase domain"/>
    <property type="match status" value="1"/>
</dbReference>
<dbReference type="InterPro" id="IPR043129">
    <property type="entry name" value="ATPase_NBD"/>
</dbReference>
<dbReference type="InterPro" id="IPR000600">
    <property type="entry name" value="ROK"/>
</dbReference>
<sequence>MDLVVGIDIGGTKTKIGLVDKQGKTYGNTFFRTKEFPNLEAYLSQTKETVDELVASLDFESTIIGCGIGAPNASSKRGTIENAANLLWKGQVPILEKFKEIMPMPMRIMNDASAAALGEMLFGSGRNMTDFIAITLGTGFGAGIVANGQLIDGFDGFAGELGHVDMTIGDGRLTGLGVRGGLEAYVSATGLKRTIMYMLSKYMDDSRFRTIAFRDLHGEEITQAAEEGDVIAIRAFDYTAKMMAQALANFTAFTQPEAFVLMGGLTNSGKWILDPLNKYFNEFLLDVYKGKVKIIGSGMPGKTAAICGAAALIWEKHK</sequence>
<reference evidence="2 3" key="1">
    <citation type="submission" date="2023-09" db="EMBL/GenBank/DDBJ databases">
        <authorList>
            <person name="Rey-Velasco X."/>
        </authorList>
    </citation>
    <scope>NUCLEOTIDE SEQUENCE [LARGE SCALE GENOMIC DNA]</scope>
    <source>
        <strain evidence="2 3">P007</strain>
    </source>
</reference>
<comment type="similarity">
    <text evidence="1">Belongs to the ROK (NagC/XylR) family.</text>
</comment>
<gene>
    <name evidence="2" type="ORF">RM520_04585</name>
</gene>
<comment type="caution">
    <text evidence="2">The sequence shown here is derived from an EMBL/GenBank/DDBJ whole genome shotgun (WGS) entry which is preliminary data.</text>
</comment>
<evidence type="ECO:0000313" key="3">
    <source>
        <dbReference type="Proteomes" id="UP001250662"/>
    </source>
</evidence>
<dbReference type="PROSITE" id="PS01125">
    <property type="entry name" value="ROK"/>
    <property type="match status" value="1"/>
</dbReference>
<organism evidence="2 3">
    <name type="scientific">Croceitalea vernalis</name>
    <dbReference type="NCBI Taxonomy" id="3075599"/>
    <lineage>
        <taxon>Bacteria</taxon>
        <taxon>Pseudomonadati</taxon>
        <taxon>Bacteroidota</taxon>
        <taxon>Flavobacteriia</taxon>
        <taxon>Flavobacteriales</taxon>
        <taxon>Flavobacteriaceae</taxon>
        <taxon>Croceitalea</taxon>
    </lineage>
</organism>
<dbReference type="PANTHER" id="PTHR18964:SF149">
    <property type="entry name" value="BIFUNCTIONAL UDP-N-ACETYLGLUCOSAMINE 2-EPIMERASE_N-ACETYLMANNOSAMINE KINASE"/>
    <property type="match status" value="1"/>
</dbReference>
<evidence type="ECO:0000256" key="1">
    <source>
        <dbReference type="ARBA" id="ARBA00006479"/>
    </source>
</evidence>